<name>A0AAN6U5V6_9PEZI</name>
<dbReference type="RefSeq" id="XP_062650808.1">
    <property type="nucleotide sequence ID" value="XM_062792064.1"/>
</dbReference>
<dbReference type="AlphaFoldDB" id="A0AAN6U5V6"/>
<organism evidence="1 2">
    <name type="scientific">Parathielavia appendiculata</name>
    <dbReference type="NCBI Taxonomy" id="2587402"/>
    <lineage>
        <taxon>Eukaryota</taxon>
        <taxon>Fungi</taxon>
        <taxon>Dikarya</taxon>
        <taxon>Ascomycota</taxon>
        <taxon>Pezizomycotina</taxon>
        <taxon>Sordariomycetes</taxon>
        <taxon>Sordariomycetidae</taxon>
        <taxon>Sordariales</taxon>
        <taxon>Chaetomiaceae</taxon>
        <taxon>Parathielavia</taxon>
    </lineage>
</organism>
<dbReference type="EMBL" id="MU853224">
    <property type="protein sequence ID" value="KAK4127037.1"/>
    <property type="molecule type" value="Genomic_DNA"/>
</dbReference>
<keyword evidence="2" id="KW-1185">Reference proteome</keyword>
<dbReference type="GeneID" id="87828833"/>
<reference evidence="1" key="2">
    <citation type="submission" date="2023-05" db="EMBL/GenBank/DDBJ databases">
        <authorList>
            <consortium name="Lawrence Berkeley National Laboratory"/>
            <person name="Steindorff A."/>
            <person name="Hensen N."/>
            <person name="Bonometti L."/>
            <person name="Westerberg I."/>
            <person name="Brannstrom I.O."/>
            <person name="Guillou S."/>
            <person name="Cros-Aarteil S."/>
            <person name="Calhoun S."/>
            <person name="Haridas S."/>
            <person name="Kuo A."/>
            <person name="Mondo S."/>
            <person name="Pangilinan J."/>
            <person name="Riley R."/>
            <person name="Labutti K."/>
            <person name="Andreopoulos B."/>
            <person name="Lipzen A."/>
            <person name="Chen C."/>
            <person name="Yanf M."/>
            <person name="Daum C."/>
            <person name="Ng V."/>
            <person name="Clum A."/>
            <person name="Ohm R."/>
            <person name="Martin F."/>
            <person name="Silar P."/>
            <person name="Natvig D."/>
            <person name="Lalanne C."/>
            <person name="Gautier V."/>
            <person name="Ament-Velasquez S.L."/>
            <person name="Kruys A."/>
            <person name="Hutchinson M.I."/>
            <person name="Powell A.J."/>
            <person name="Barry K."/>
            <person name="Miller A.N."/>
            <person name="Grigoriev I.V."/>
            <person name="Debuchy R."/>
            <person name="Gladieux P."/>
            <person name="Thoren M.H."/>
            <person name="Johannesson H."/>
        </authorList>
    </citation>
    <scope>NUCLEOTIDE SEQUENCE</scope>
    <source>
        <strain evidence="1">CBS 731.68</strain>
    </source>
</reference>
<sequence length="152" mass="17097">MYPLLAFRMLKLSAQPRGCVDPLRYEASPLPRPRISGLYAKTSPGSVTQGVISGERLPDGGEAIYIHYFVDFTRVSGRERADNGTLCTVYSVNPPASPTQCYRLLGKNATKNAANESCEIHHERRRRRRYPQISLLDSMLLAAPRMDKAEWN</sequence>
<evidence type="ECO:0000313" key="1">
    <source>
        <dbReference type="EMBL" id="KAK4127037.1"/>
    </source>
</evidence>
<evidence type="ECO:0000313" key="2">
    <source>
        <dbReference type="Proteomes" id="UP001302602"/>
    </source>
</evidence>
<gene>
    <name evidence="1" type="ORF">N657DRAFT_640937</name>
</gene>
<reference evidence="1" key="1">
    <citation type="journal article" date="2023" name="Mol. Phylogenet. Evol.">
        <title>Genome-scale phylogeny and comparative genomics of the fungal order Sordariales.</title>
        <authorList>
            <person name="Hensen N."/>
            <person name="Bonometti L."/>
            <person name="Westerberg I."/>
            <person name="Brannstrom I.O."/>
            <person name="Guillou S."/>
            <person name="Cros-Aarteil S."/>
            <person name="Calhoun S."/>
            <person name="Haridas S."/>
            <person name="Kuo A."/>
            <person name="Mondo S."/>
            <person name="Pangilinan J."/>
            <person name="Riley R."/>
            <person name="LaButti K."/>
            <person name="Andreopoulos B."/>
            <person name="Lipzen A."/>
            <person name="Chen C."/>
            <person name="Yan M."/>
            <person name="Daum C."/>
            <person name="Ng V."/>
            <person name="Clum A."/>
            <person name="Steindorff A."/>
            <person name="Ohm R.A."/>
            <person name="Martin F."/>
            <person name="Silar P."/>
            <person name="Natvig D.O."/>
            <person name="Lalanne C."/>
            <person name="Gautier V."/>
            <person name="Ament-Velasquez S.L."/>
            <person name="Kruys A."/>
            <person name="Hutchinson M.I."/>
            <person name="Powell A.J."/>
            <person name="Barry K."/>
            <person name="Miller A.N."/>
            <person name="Grigoriev I.V."/>
            <person name="Debuchy R."/>
            <person name="Gladieux P."/>
            <person name="Hiltunen Thoren M."/>
            <person name="Johannesson H."/>
        </authorList>
    </citation>
    <scope>NUCLEOTIDE SEQUENCE</scope>
    <source>
        <strain evidence="1">CBS 731.68</strain>
    </source>
</reference>
<dbReference type="Proteomes" id="UP001302602">
    <property type="component" value="Unassembled WGS sequence"/>
</dbReference>
<comment type="caution">
    <text evidence="1">The sequence shown here is derived from an EMBL/GenBank/DDBJ whole genome shotgun (WGS) entry which is preliminary data.</text>
</comment>
<protein>
    <submittedName>
        <fullName evidence="1">Uncharacterized protein</fullName>
    </submittedName>
</protein>
<accession>A0AAN6U5V6</accession>
<proteinExistence type="predicted"/>